<accession>A0AAV1KYV7</accession>
<reference evidence="1 2" key="1">
    <citation type="submission" date="2023-11" db="EMBL/GenBank/DDBJ databases">
        <authorList>
            <person name="Hedman E."/>
            <person name="Englund M."/>
            <person name="Stromberg M."/>
            <person name="Nyberg Akerstrom W."/>
            <person name="Nylinder S."/>
            <person name="Jareborg N."/>
            <person name="Kallberg Y."/>
            <person name="Kronander E."/>
        </authorList>
    </citation>
    <scope>NUCLEOTIDE SEQUENCE [LARGE SCALE GENOMIC DNA]</scope>
</reference>
<evidence type="ECO:0000313" key="2">
    <source>
        <dbReference type="Proteomes" id="UP001314205"/>
    </source>
</evidence>
<dbReference type="AlphaFoldDB" id="A0AAV1KYV7"/>
<keyword evidence="2" id="KW-1185">Reference proteome</keyword>
<gene>
    <name evidence="1" type="ORF">PARMNEM_LOCUS8872</name>
</gene>
<sequence length="81" mass="9391">MKRRVDYILEKVNFNSKNQVIPETNNKSLTDSPSIIENSPHRSIPYFDPKVLCVADTNKLQTKIQIQEFTIVLEPELNNCE</sequence>
<protein>
    <submittedName>
        <fullName evidence="1">Uncharacterized protein</fullName>
    </submittedName>
</protein>
<dbReference type="Proteomes" id="UP001314205">
    <property type="component" value="Unassembled WGS sequence"/>
</dbReference>
<name>A0AAV1KYV7_9NEOP</name>
<comment type="caution">
    <text evidence="1">The sequence shown here is derived from an EMBL/GenBank/DDBJ whole genome shotgun (WGS) entry which is preliminary data.</text>
</comment>
<dbReference type="EMBL" id="CAVLGL010000082">
    <property type="protein sequence ID" value="CAK1588208.1"/>
    <property type="molecule type" value="Genomic_DNA"/>
</dbReference>
<proteinExistence type="predicted"/>
<evidence type="ECO:0000313" key="1">
    <source>
        <dbReference type="EMBL" id="CAK1588208.1"/>
    </source>
</evidence>
<organism evidence="1 2">
    <name type="scientific">Parnassius mnemosyne</name>
    <name type="common">clouded apollo</name>
    <dbReference type="NCBI Taxonomy" id="213953"/>
    <lineage>
        <taxon>Eukaryota</taxon>
        <taxon>Metazoa</taxon>
        <taxon>Ecdysozoa</taxon>
        <taxon>Arthropoda</taxon>
        <taxon>Hexapoda</taxon>
        <taxon>Insecta</taxon>
        <taxon>Pterygota</taxon>
        <taxon>Neoptera</taxon>
        <taxon>Endopterygota</taxon>
        <taxon>Lepidoptera</taxon>
        <taxon>Glossata</taxon>
        <taxon>Ditrysia</taxon>
        <taxon>Papilionoidea</taxon>
        <taxon>Papilionidae</taxon>
        <taxon>Parnassiinae</taxon>
        <taxon>Parnassini</taxon>
        <taxon>Parnassius</taxon>
        <taxon>Driopa</taxon>
    </lineage>
</organism>